<gene>
    <name evidence="2" type="ORF">CDV28_1107</name>
</gene>
<name>A0A521G295_9BACT</name>
<dbReference type="EMBL" id="NQJD01000010">
    <property type="protein sequence ID" value="TAA75139.1"/>
    <property type="molecule type" value="Genomic_DNA"/>
</dbReference>
<comment type="caution">
    <text evidence="2">The sequence shown here is derived from an EMBL/GenBank/DDBJ whole genome shotgun (WGS) entry which is preliminary data.</text>
</comment>
<organism evidence="2 3">
    <name type="scientific">Candidatus Electronema aureum</name>
    <dbReference type="NCBI Taxonomy" id="2005002"/>
    <lineage>
        <taxon>Bacteria</taxon>
        <taxon>Pseudomonadati</taxon>
        <taxon>Thermodesulfobacteriota</taxon>
        <taxon>Desulfobulbia</taxon>
        <taxon>Desulfobulbales</taxon>
        <taxon>Desulfobulbaceae</taxon>
        <taxon>Candidatus Electronema</taxon>
    </lineage>
</organism>
<protein>
    <recommendedName>
        <fullName evidence="4">Thioredoxin domain-containing protein</fullName>
    </recommendedName>
</protein>
<dbReference type="Proteomes" id="UP000316238">
    <property type="component" value="Unassembled WGS sequence"/>
</dbReference>
<feature type="chain" id="PRO_5021824124" description="Thioredoxin domain-containing protein" evidence="1">
    <location>
        <begin position="26"/>
        <end position="160"/>
    </location>
</feature>
<proteinExistence type="predicted"/>
<reference evidence="2" key="1">
    <citation type="submission" date="2017-07" db="EMBL/GenBank/DDBJ databases">
        <title>The cable genome - Insights into the physiology and evolution of filamentous bacteria capable of sulfide oxidation via long distance electron transfer.</title>
        <authorList>
            <person name="Thorup C."/>
            <person name="Bjerg J.T."/>
            <person name="Schreiber L."/>
            <person name="Nielsen L.P."/>
            <person name="Kjeldsen K.U."/>
            <person name="Boesen T."/>
            <person name="Boggild A."/>
            <person name="Meysman F."/>
            <person name="Geelhoed J."/>
            <person name="Schramm A."/>
        </authorList>
    </citation>
    <scope>NUCLEOTIDE SEQUENCE [LARGE SCALE GENOMIC DNA]</scope>
    <source>
        <strain evidence="2">GS</strain>
    </source>
</reference>
<accession>A0A521G295</accession>
<keyword evidence="1" id="KW-0732">Signal</keyword>
<evidence type="ECO:0000256" key="1">
    <source>
        <dbReference type="SAM" id="SignalP"/>
    </source>
</evidence>
<keyword evidence="3" id="KW-1185">Reference proteome</keyword>
<evidence type="ECO:0008006" key="4">
    <source>
        <dbReference type="Google" id="ProtNLM"/>
    </source>
</evidence>
<dbReference type="NCBIfam" id="NF040494">
    <property type="entry name" value="nitrored_ArsF"/>
    <property type="match status" value="1"/>
</dbReference>
<dbReference type="InterPro" id="IPR047698">
    <property type="entry name" value="ArsF-like"/>
</dbReference>
<evidence type="ECO:0000313" key="3">
    <source>
        <dbReference type="Proteomes" id="UP000316238"/>
    </source>
</evidence>
<sequence>MSTIKSKSIAAVLLALFIAAGGSFAESAAETSAAGSSQPPAAAQKTEQSTTRVYYFHGNQRCTTCKKIEALTKKTVEESFAGQLKDGSMEVQVVNVDKSENEHFVEEYQLATRSVVVSQIKQGKEAKWRRLDKVWQLVHDEAAFAQYLRDEINLLLNGKG</sequence>
<dbReference type="AlphaFoldDB" id="A0A521G295"/>
<feature type="signal peptide" evidence="1">
    <location>
        <begin position="1"/>
        <end position="25"/>
    </location>
</feature>
<evidence type="ECO:0000313" key="2">
    <source>
        <dbReference type="EMBL" id="TAA75139.1"/>
    </source>
</evidence>